<name>A0A6G7VEE5_9GAMM</name>
<keyword evidence="3" id="KW-0813">Transport</keyword>
<evidence type="ECO:0000256" key="8">
    <source>
        <dbReference type="ARBA" id="ARBA00022989"/>
    </source>
</evidence>
<dbReference type="InterPro" id="IPR049031">
    <property type="entry name" value="T2SSK_SAM-like_1st"/>
</dbReference>
<evidence type="ECO:0000256" key="2">
    <source>
        <dbReference type="ARBA" id="ARBA00007246"/>
    </source>
</evidence>
<evidence type="ECO:0000256" key="3">
    <source>
        <dbReference type="ARBA" id="ARBA00022448"/>
    </source>
</evidence>
<sequence length="340" mass="37898">MPRERPIRLPNPLWWVAGPSRSVPFSKEQRAVRPLPSRVRQGGIALMLVIWGLTLLVVIALSLTLTQRTEIALSANQVESARFRTLAEAATAYTALHYLTPAAEADQGQETAWLPDGQTRTWSFAGHTLLLQVFDESARYDLNQVPHETLRRLLTVLGVEDAEADALAARIIDWRDPDEQRLLNGAEDPDYRQAGRPFGAKDAPFETVEELKQVLGMTPEIYALLAPEVSVDGGSLQPNERFASAAVLATLRGISLEEAFELIAERNQTQRESGARSLDRGGPVYRLRVSIQTGGSNRRIEILFQLIVGQDPPYHVIWRRYDLFLGQFREGGDEELSHAG</sequence>
<dbReference type="Proteomes" id="UP000502699">
    <property type="component" value="Chromosome"/>
</dbReference>
<evidence type="ECO:0000259" key="11">
    <source>
        <dbReference type="Pfam" id="PF21687"/>
    </source>
</evidence>
<reference evidence="13" key="1">
    <citation type="submission" date="2020-01" db="EMBL/GenBank/DDBJ databases">
        <title>Caldichromatium gen. nov., sp. nov., a thermophilic purple sulfur bacterium member of the family Chromatiaceae isolated from Nakabusa hot spring, Japan.</title>
        <authorList>
            <person name="Saini M.K."/>
            <person name="Hanada S."/>
            <person name="Tank M."/>
        </authorList>
    </citation>
    <scope>NUCLEOTIDE SEQUENCE [LARGE SCALE GENOMIC DNA]</scope>
    <source>
        <strain evidence="13">No.7</strain>
    </source>
</reference>
<accession>A0A6G7VEE5</accession>
<evidence type="ECO:0000256" key="7">
    <source>
        <dbReference type="ARBA" id="ARBA00022927"/>
    </source>
</evidence>
<keyword evidence="7" id="KW-0653">Protein transport</keyword>
<keyword evidence="4" id="KW-1003">Cell membrane</keyword>
<evidence type="ECO:0000256" key="5">
    <source>
        <dbReference type="ARBA" id="ARBA00022519"/>
    </source>
</evidence>
<protein>
    <submittedName>
        <fullName evidence="12">General secretion pathway protein GspK</fullName>
    </submittedName>
</protein>
<dbReference type="PANTHER" id="PTHR38831:SF1">
    <property type="entry name" value="TYPE II SECRETION SYSTEM PROTEIN K-RELATED"/>
    <property type="match status" value="1"/>
</dbReference>
<organism evidence="12 13">
    <name type="scientific">Caldichromatium japonicum</name>
    <dbReference type="NCBI Taxonomy" id="2699430"/>
    <lineage>
        <taxon>Bacteria</taxon>
        <taxon>Pseudomonadati</taxon>
        <taxon>Pseudomonadota</taxon>
        <taxon>Gammaproteobacteria</taxon>
        <taxon>Chromatiales</taxon>
        <taxon>Chromatiaceae</taxon>
        <taxon>Caldichromatium</taxon>
    </lineage>
</organism>
<comment type="subcellular location">
    <subcellularLocation>
        <location evidence="1">Cell inner membrane</location>
    </subcellularLocation>
</comment>
<evidence type="ECO:0000256" key="10">
    <source>
        <dbReference type="SAM" id="Phobius"/>
    </source>
</evidence>
<dbReference type="AlphaFoldDB" id="A0A6G7VEE5"/>
<gene>
    <name evidence="12" type="ORF">GWK36_10420</name>
</gene>
<proteinExistence type="inferred from homology"/>
<evidence type="ECO:0000313" key="12">
    <source>
        <dbReference type="EMBL" id="QIK38322.1"/>
    </source>
</evidence>
<feature type="domain" description="T2SS protein K first SAM-like" evidence="11">
    <location>
        <begin position="144"/>
        <end position="231"/>
    </location>
</feature>
<keyword evidence="6 10" id="KW-0812">Transmembrane</keyword>
<keyword evidence="5" id="KW-0997">Cell inner membrane</keyword>
<comment type="similarity">
    <text evidence="2">Belongs to the GSP K family.</text>
</comment>
<evidence type="ECO:0000256" key="9">
    <source>
        <dbReference type="ARBA" id="ARBA00023136"/>
    </source>
</evidence>
<dbReference type="GO" id="GO:0005886">
    <property type="term" value="C:plasma membrane"/>
    <property type="evidence" value="ECO:0007669"/>
    <property type="project" value="UniProtKB-SubCell"/>
</dbReference>
<keyword evidence="9 10" id="KW-0472">Membrane</keyword>
<dbReference type="InterPro" id="IPR005628">
    <property type="entry name" value="GspK"/>
</dbReference>
<dbReference type="EMBL" id="CP048029">
    <property type="protein sequence ID" value="QIK38322.1"/>
    <property type="molecule type" value="Genomic_DNA"/>
</dbReference>
<evidence type="ECO:0000256" key="6">
    <source>
        <dbReference type="ARBA" id="ARBA00022692"/>
    </source>
</evidence>
<feature type="transmembrane region" description="Helical" evidence="10">
    <location>
        <begin position="43"/>
        <end position="65"/>
    </location>
</feature>
<dbReference type="GO" id="GO:0009306">
    <property type="term" value="P:protein secretion"/>
    <property type="evidence" value="ECO:0007669"/>
    <property type="project" value="InterPro"/>
</dbReference>
<evidence type="ECO:0000256" key="4">
    <source>
        <dbReference type="ARBA" id="ARBA00022475"/>
    </source>
</evidence>
<evidence type="ECO:0000256" key="1">
    <source>
        <dbReference type="ARBA" id="ARBA00004533"/>
    </source>
</evidence>
<evidence type="ECO:0000313" key="13">
    <source>
        <dbReference type="Proteomes" id="UP000502699"/>
    </source>
</evidence>
<dbReference type="Pfam" id="PF21687">
    <property type="entry name" value="T2SSK_1st"/>
    <property type="match status" value="1"/>
</dbReference>
<keyword evidence="13" id="KW-1185">Reference proteome</keyword>
<keyword evidence="8 10" id="KW-1133">Transmembrane helix</keyword>
<dbReference type="KEGG" id="cjap:GWK36_10420"/>
<dbReference type="InterPro" id="IPR038072">
    <property type="entry name" value="GspK_central_sf"/>
</dbReference>
<dbReference type="PANTHER" id="PTHR38831">
    <property type="entry name" value="TYPE II SECRETION SYSTEM PROTEIN K"/>
    <property type="match status" value="1"/>
</dbReference>
<dbReference type="SUPFAM" id="SSF158544">
    <property type="entry name" value="GspK insert domain-like"/>
    <property type="match status" value="1"/>
</dbReference>
<dbReference type="Gene3D" id="1.10.40.60">
    <property type="entry name" value="EpsJ-like"/>
    <property type="match status" value="1"/>
</dbReference>